<dbReference type="InterPro" id="IPR029044">
    <property type="entry name" value="Nucleotide-diphossugar_trans"/>
</dbReference>
<dbReference type="GO" id="GO:0000271">
    <property type="term" value="P:polysaccharide biosynthetic process"/>
    <property type="evidence" value="ECO:0007669"/>
    <property type="project" value="InterPro"/>
</dbReference>
<dbReference type="Gene3D" id="3.90.550.10">
    <property type="entry name" value="Spore Coat Polysaccharide Biosynthesis Protein SpsA, Chain A"/>
    <property type="match status" value="1"/>
</dbReference>
<dbReference type="GO" id="GO:0016020">
    <property type="term" value="C:membrane"/>
    <property type="evidence" value="ECO:0007669"/>
    <property type="project" value="UniProtKB-SubCell"/>
</dbReference>
<protein>
    <submittedName>
        <fullName evidence="8">Putative flippase GtrA (Transmembrane translocase of bactoprenol-linked glucose)</fullName>
    </submittedName>
</protein>
<feature type="transmembrane region" description="Helical" evidence="5">
    <location>
        <begin position="319"/>
        <end position="340"/>
    </location>
</feature>
<dbReference type="InterPro" id="IPR007267">
    <property type="entry name" value="GtrA_DPMS_TM"/>
</dbReference>
<evidence type="ECO:0000259" key="6">
    <source>
        <dbReference type="Pfam" id="PF00535"/>
    </source>
</evidence>
<keyword evidence="2 5" id="KW-0812">Transmembrane</keyword>
<feature type="transmembrane region" description="Helical" evidence="5">
    <location>
        <begin position="281"/>
        <end position="299"/>
    </location>
</feature>
<name>A0A1M7HWL3_9FIRM</name>
<keyword evidence="9" id="KW-1185">Reference proteome</keyword>
<organism evidence="8 9">
    <name type="scientific">Anaerosporobacter mobilis DSM 15930</name>
    <dbReference type="NCBI Taxonomy" id="1120996"/>
    <lineage>
        <taxon>Bacteria</taxon>
        <taxon>Bacillati</taxon>
        <taxon>Bacillota</taxon>
        <taxon>Clostridia</taxon>
        <taxon>Lachnospirales</taxon>
        <taxon>Lachnospiraceae</taxon>
        <taxon>Anaerosporobacter</taxon>
    </lineage>
</organism>
<dbReference type="PANTHER" id="PTHR10859:SF114">
    <property type="entry name" value="DOLICHOL-PHOSPHATE MANNOSYLTRANSFERASE"/>
    <property type="match status" value="1"/>
</dbReference>
<evidence type="ECO:0000256" key="3">
    <source>
        <dbReference type="ARBA" id="ARBA00022989"/>
    </source>
</evidence>
<sequence length="373" mass="42755">MWPFFRLINWGSITGKLVIFTSIKMRENPVAIIIPAYDPDEKLLLLLEEITIRMNNIHLIVVNDGSKEEKHEIFRSAEKYAVVLNHRKNYGKGRAIKTALAYIQLDEAKDTIVVVADADGQHTAEDIDKVVEQTGEEQTLILGSRALVGHVPARSRFGNMLTRGIFRLATKVSIKDTQTGLRAFSYSMIPYLIDIKGERYEYEMNVLLQCARDGIDMKEIPIETIYLEENQSSHFRVIKDSYRIYKEIIRFSCSSLLSFCIDYGLFTFWNLLFGALGMHQVVAVSNLGARCISSICNYAMNRRYVFKDRDSIHNSAVKYFALVIAILGMNTILLMILVHTIVPNPYIAKVIVEIMMFLVSYYVQKHFVFHSLQ</sequence>
<dbReference type="Proteomes" id="UP000184038">
    <property type="component" value="Unassembled WGS sequence"/>
</dbReference>
<dbReference type="Pfam" id="PF04138">
    <property type="entry name" value="GtrA_DPMS_TM"/>
    <property type="match status" value="1"/>
</dbReference>
<reference evidence="8 9" key="1">
    <citation type="submission" date="2016-11" db="EMBL/GenBank/DDBJ databases">
        <authorList>
            <person name="Jaros S."/>
            <person name="Januszkiewicz K."/>
            <person name="Wedrychowicz H."/>
        </authorList>
    </citation>
    <scope>NUCLEOTIDE SEQUENCE [LARGE SCALE GENOMIC DNA]</scope>
    <source>
        <strain evidence="8 9">DSM 15930</strain>
    </source>
</reference>
<dbReference type="InterPro" id="IPR001173">
    <property type="entry name" value="Glyco_trans_2-like"/>
</dbReference>
<gene>
    <name evidence="8" type="ORF">SAMN02746066_01626</name>
</gene>
<dbReference type="GO" id="GO:0006487">
    <property type="term" value="P:protein N-linked glycosylation"/>
    <property type="evidence" value="ECO:0007669"/>
    <property type="project" value="TreeGrafter"/>
</dbReference>
<evidence type="ECO:0000256" key="2">
    <source>
        <dbReference type="ARBA" id="ARBA00022692"/>
    </source>
</evidence>
<keyword evidence="4 5" id="KW-0472">Membrane</keyword>
<keyword evidence="3 5" id="KW-1133">Transmembrane helix</keyword>
<dbReference type="SUPFAM" id="SSF53448">
    <property type="entry name" value="Nucleotide-diphospho-sugar transferases"/>
    <property type="match status" value="1"/>
</dbReference>
<proteinExistence type="predicted"/>
<comment type="subcellular location">
    <subcellularLocation>
        <location evidence="1">Membrane</location>
        <topology evidence="1">Multi-pass membrane protein</topology>
    </subcellularLocation>
</comment>
<dbReference type="CDD" id="cd04179">
    <property type="entry name" value="DPM_DPG-synthase_like"/>
    <property type="match status" value="1"/>
</dbReference>
<dbReference type="STRING" id="1120996.SAMN02746066_01626"/>
<evidence type="ECO:0000256" key="1">
    <source>
        <dbReference type="ARBA" id="ARBA00004141"/>
    </source>
</evidence>
<feature type="transmembrane region" description="Helical" evidence="5">
    <location>
        <begin position="346"/>
        <end position="363"/>
    </location>
</feature>
<evidence type="ECO:0000256" key="5">
    <source>
        <dbReference type="SAM" id="Phobius"/>
    </source>
</evidence>
<dbReference type="AlphaFoldDB" id="A0A1M7HWL3"/>
<dbReference type="Pfam" id="PF00535">
    <property type="entry name" value="Glycos_transf_2"/>
    <property type="match status" value="1"/>
</dbReference>
<evidence type="ECO:0000256" key="4">
    <source>
        <dbReference type="ARBA" id="ARBA00023136"/>
    </source>
</evidence>
<evidence type="ECO:0000313" key="9">
    <source>
        <dbReference type="Proteomes" id="UP000184038"/>
    </source>
</evidence>
<evidence type="ECO:0000259" key="7">
    <source>
        <dbReference type="Pfam" id="PF04138"/>
    </source>
</evidence>
<dbReference type="PANTHER" id="PTHR10859">
    <property type="entry name" value="GLYCOSYL TRANSFERASE"/>
    <property type="match status" value="1"/>
</dbReference>
<feature type="domain" description="GtrA/DPMS transmembrane" evidence="7">
    <location>
        <begin position="250"/>
        <end position="369"/>
    </location>
</feature>
<accession>A0A1M7HWL3</accession>
<feature type="domain" description="Glycosyltransferase 2-like" evidence="6">
    <location>
        <begin position="32"/>
        <end position="158"/>
    </location>
</feature>
<evidence type="ECO:0000313" key="8">
    <source>
        <dbReference type="EMBL" id="SHM32896.1"/>
    </source>
</evidence>
<dbReference type="EMBL" id="FRCP01000008">
    <property type="protein sequence ID" value="SHM32896.1"/>
    <property type="molecule type" value="Genomic_DNA"/>
</dbReference>